<dbReference type="STRING" id="537007.BLAHAN_06831"/>
<dbReference type="SUPFAM" id="SSF54593">
    <property type="entry name" value="Glyoxalase/Bleomycin resistance protein/Dihydroxybiphenyl dioxygenase"/>
    <property type="match status" value="1"/>
</dbReference>
<sequence length="135" mass="16138">MIERELGNILFRRRKMKLKNVLIVVKDIERSKKFYRDLFGLEVVLDSGENVILTEGLVLQEEGLWKETIHRELYSKHNKTELYFTERDMEYFLEKLQSYEDVIEYVTPLTRNSWGRQVVRFYDLDGNLIEVAGEG</sequence>
<gene>
    <name evidence="2" type="ORF">BLAHAN_06831</name>
</gene>
<dbReference type="Gene3D" id="3.10.180.10">
    <property type="entry name" value="2,3-Dihydroxybiphenyl 1,2-Dioxygenase, domain 1"/>
    <property type="match status" value="1"/>
</dbReference>
<protein>
    <submittedName>
        <fullName evidence="2">Glyoxalase family protein</fullName>
    </submittedName>
</protein>
<dbReference type="eggNOG" id="COG0346">
    <property type="taxonomic scope" value="Bacteria"/>
</dbReference>
<comment type="caution">
    <text evidence="2">The sequence shown here is derived from an EMBL/GenBank/DDBJ whole genome shotgun (WGS) entry which is preliminary data.</text>
</comment>
<dbReference type="Proteomes" id="UP000003755">
    <property type="component" value="Unassembled WGS sequence"/>
</dbReference>
<dbReference type="InterPro" id="IPR037523">
    <property type="entry name" value="VOC_core"/>
</dbReference>
<dbReference type="Pfam" id="PF12681">
    <property type="entry name" value="Glyoxalase_2"/>
    <property type="match status" value="1"/>
</dbReference>
<dbReference type="PROSITE" id="PS51819">
    <property type="entry name" value="VOC"/>
    <property type="match status" value="1"/>
</dbReference>
<reference evidence="2" key="1">
    <citation type="submission" date="2009-09" db="EMBL/GenBank/DDBJ databases">
        <authorList>
            <person name="Weinstock G."/>
            <person name="Sodergren E."/>
            <person name="Clifton S."/>
            <person name="Fulton L."/>
            <person name="Fulton B."/>
            <person name="Courtney L."/>
            <person name="Fronick C."/>
            <person name="Harrison M."/>
            <person name="Strong C."/>
            <person name="Farmer C."/>
            <person name="Delahaunty K."/>
            <person name="Markovic C."/>
            <person name="Hall O."/>
            <person name="Minx P."/>
            <person name="Tomlinson C."/>
            <person name="Mitreva M."/>
            <person name="Nelson J."/>
            <person name="Hou S."/>
            <person name="Wollam A."/>
            <person name="Pepin K.H."/>
            <person name="Johnson M."/>
            <person name="Bhonagiri V."/>
            <person name="Nash W.E."/>
            <person name="Warren W."/>
            <person name="Chinwalla A."/>
            <person name="Mardis E.R."/>
            <person name="Wilson R.K."/>
        </authorList>
    </citation>
    <scope>NUCLEOTIDE SEQUENCE [LARGE SCALE GENOMIC DNA]</scope>
    <source>
        <strain evidence="2">DSM 20583</strain>
    </source>
</reference>
<evidence type="ECO:0000313" key="2">
    <source>
        <dbReference type="EMBL" id="EEX20530.1"/>
    </source>
</evidence>
<name>C9LBM3_BLAHA</name>
<organism evidence="2 3">
    <name type="scientific">Blautia hansenii DSM 20583</name>
    <dbReference type="NCBI Taxonomy" id="537007"/>
    <lineage>
        <taxon>Bacteria</taxon>
        <taxon>Bacillati</taxon>
        <taxon>Bacillota</taxon>
        <taxon>Clostridia</taxon>
        <taxon>Lachnospirales</taxon>
        <taxon>Lachnospiraceae</taxon>
        <taxon>Blautia</taxon>
    </lineage>
</organism>
<accession>C9LBM3</accession>
<proteinExistence type="predicted"/>
<keyword evidence="3" id="KW-1185">Reference proteome</keyword>
<feature type="domain" description="VOC" evidence="1">
    <location>
        <begin position="17"/>
        <end position="134"/>
    </location>
</feature>
<dbReference type="AlphaFoldDB" id="C9LBM3"/>
<dbReference type="HOGENOM" id="CLU_105776_0_0_9"/>
<dbReference type="EMBL" id="ABYU02000043">
    <property type="protein sequence ID" value="EEX20530.1"/>
    <property type="molecule type" value="Genomic_DNA"/>
</dbReference>
<evidence type="ECO:0000313" key="3">
    <source>
        <dbReference type="Proteomes" id="UP000003755"/>
    </source>
</evidence>
<dbReference type="InterPro" id="IPR029068">
    <property type="entry name" value="Glyas_Bleomycin-R_OHBP_Dase"/>
</dbReference>
<evidence type="ECO:0000259" key="1">
    <source>
        <dbReference type="PROSITE" id="PS51819"/>
    </source>
</evidence>
<dbReference type="InterPro" id="IPR025870">
    <property type="entry name" value="Glyoxalase-like_dom"/>
</dbReference>